<dbReference type="InterPro" id="IPR037208">
    <property type="entry name" value="Spo0E-like_sf"/>
</dbReference>
<keyword evidence="2" id="KW-1185">Reference proteome</keyword>
<dbReference type="InterPro" id="IPR018540">
    <property type="entry name" value="Spo0E-like"/>
</dbReference>
<dbReference type="RefSeq" id="WP_377471818.1">
    <property type="nucleotide sequence ID" value="NZ_JBHLWN010000074.1"/>
</dbReference>
<dbReference type="Gene3D" id="4.10.280.10">
    <property type="entry name" value="Helix-loop-helix DNA-binding domain"/>
    <property type="match status" value="1"/>
</dbReference>
<dbReference type="InterPro" id="IPR036638">
    <property type="entry name" value="HLH_DNA-bd_sf"/>
</dbReference>
<accession>A0ABV6DP80</accession>
<organism evidence="1 2">
    <name type="scientific">Paenibacillus chartarius</name>
    <dbReference type="NCBI Taxonomy" id="747481"/>
    <lineage>
        <taxon>Bacteria</taxon>
        <taxon>Bacillati</taxon>
        <taxon>Bacillota</taxon>
        <taxon>Bacilli</taxon>
        <taxon>Bacillales</taxon>
        <taxon>Paenibacillaceae</taxon>
        <taxon>Paenibacillus</taxon>
    </lineage>
</organism>
<dbReference type="Proteomes" id="UP001589776">
    <property type="component" value="Unassembled WGS sequence"/>
</dbReference>
<reference evidence="1 2" key="1">
    <citation type="submission" date="2024-09" db="EMBL/GenBank/DDBJ databases">
        <authorList>
            <person name="Sun Q."/>
            <person name="Mori K."/>
        </authorList>
    </citation>
    <scope>NUCLEOTIDE SEQUENCE [LARGE SCALE GENOMIC DNA]</scope>
    <source>
        <strain evidence="1 2">CCM 7759</strain>
    </source>
</reference>
<protein>
    <submittedName>
        <fullName evidence="1">Spo0E family sporulation regulatory protein-aspartic acid phosphatase</fullName>
    </submittedName>
</protein>
<dbReference type="Pfam" id="PF09388">
    <property type="entry name" value="SpoOE-like"/>
    <property type="match status" value="1"/>
</dbReference>
<comment type="caution">
    <text evidence="1">The sequence shown here is derived from an EMBL/GenBank/DDBJ whole genome shotgun (WGS) entry which is preliminary data.</text>
</comment>
<gene>
    <name evidence="1" type="ORF">ACFFK0_18615</name>
</gene>
<evidence type="ECO:0000313" key="2">
    <source>
        <dbReference type="Proteomes" id="UP001589776"/>
    </source>
</evidence>
<dbReference type="EMBL" id="JBHLWN010000074">
    <property type="protein sequence ID" value="MFC0214447.1"/>
    <property type="molecule type" value="Genomic_DNA"/>
</dbReference>
<sequence>MSEQALDDELERLRSQLVALVSEAGGFAGLQVLQASCLLDEQIMAYYRANSKKAAVPGAKIA</sequence>
<proteinExistence type="predicted"/>
<name>A0ABV6DP80_9BACL</name>
<evidence type="ECO:0000313" key="1">
    <source>
        <dbReference type="EMBL" id="MFC0214447.1"/>
    </source>
</evidence>
<dbReference type="SUPFAM" id="SSF140500">
    <property type="entry name" value="BAS1536-like"/>
    <property type="match status" value="1"/>
</dbReference>